<dbReference type="InParanoid" id="S8FH27"/>
<dbReference type="EMBL" id="KE504147">
    <property type="protein sequence ID" value="EPT00701.1"/>
    <property type="molecule type" value="Genomic_DNA"/>
</dbReference>
<protein>
    <submittedName>
        <fullName evidence="2">Uncharacterized protein</fullName>
    </submittedName>
</protein>
<dbReference type="Proteomes" id="UP000015241">
    <property type="component" value="Unassembled WGS sequence"/>
</dbReference>
<organism evidence="2 3">
    <name type="scientific">Fomitopsis schrenkii</name>
    <name type="common">Brown rot fungus</name>
    <dbReference type="NCBI Taxonomy" id="2126942"/>
    <lineage>
        <taxon>Eukaryota</taxon>
        <taxon>Fungi</taxon>
        <taxon>Dikarya</taxon>
        <taxon>Basidiomycota</taxon>
        <taxon>Agaricomycotina</taxon>
        <taxon>Agaricomycetes</taxon>
        <taxon>Polyporales</taxon>
        <taxon>Fomitopsis</taxon>
    </lineage>
</organism>
<dbReference type="HOGENOM" id="CLU_1731502_0_0_1"/>
<evidence type="ECO:0000313" key="3">
    <source>
        <dbReference type="Proteomes" id="UP000015241"/>
    </source>
</evidence>
<feature type="region of interest" description="Disordered" evidence="1">
    <location>
        <begin position="94"/>
        <end position="124"/>
    </location>
</feature>
<sequence>MLNRKAADLVDRETTTGLGQYSLRLPSYRSSYARRYHPYPAVRRRARNDEPYMDRLVDFDFEAAEHVLELPPSLQLRPIQGDHSDDDDVTMFALDEGTSKQARKKQGREVTHPEEEKAWDDNTAEAITRPPARLTLTFVLFLFVRYVRDSLAKLRANTLKEVLPK</sequence>
<reference evidence="2 3" key="1">
    <citation type="journal article" date="2012" name="Science">
        <title>The Paleozoic origin of enzymatic lignin decomposition reconstructed from 31 fungal genomes.</title>
        <authorList>
            <person name="Floudas D."/>
            <person name="Binder M."/>
            <person name="Riley R."/>
            <person name="Barry K."/>
            <person name="Blanchette R.A."/>
            <person name="Henrissat B."/>
            <person name="Martinez A.T."/>
            <person name="Otillar R."/>
            <person name="Spatafora J.W."/>
            <person name="Yadav J.S."/>
            <person name="Aerts A."/>
            <person name="Benoit I."/>
            <person name="Boyd A."/>
            <person name="Carlson A."/>
            <person name="Copeland A."/>
            <person name="Coutinho P.M."/>
            <person name="de Vries R.P."/>
            <person name="Ferreira P."/>
            <person name="Findley K."/>
            <person name="Foster B."/>
            <person name="Gaskell J."/>
            <person name="Glotzer D."/>
            <person name="Gorecki P."/>
            <person name="Heitman J."/>
            <person name="Hesse C."/>
            <person name="Hori C."/>
            <person name="Igarashi K."/>
            <person name="Jurgens J.A."/>
            <person name="Kallen N."/>
            <person name="Kersten P."/>
            <person name="Kohler A."/>
            <person name="Kuees U."/>
            <person name="Kumar T.K.A."/>
            <person name="Kuo A."/>
            <person name="LaButti K."/>
            <person name="Larrondo L.F."/>
            <person name="Lindquist E."/>
            <person name="Ling A."/>
            <person name="Lombard V."/>
            <person name="Lucas S."/>
            <person name="Lundell T."/>
            <person name="Martin R."/>
            <person name="McLaughlin D.J."/>
            <person name="Morgenstern I."/>
            <person name="Morin E."/>
            <person name="Murat C."/>
            <person name="Nagy L.G."/>
            <person name="Nolan M."/>
            <person name="Ohm R.A."/>
            <person name="Patyshakuliyeva A."/>
            <person name="Rokas A."/>
            <person name="Ruiz-Duenas F.J."/>
            <person name="Sabat G."/>
            <person name="Salamov A."/>
            <person name="Samejima M."/>
            <person name="Schmutz J."/>
            <person name="Slot J.C."/>
            <person name="St John F."/>
            <person name="Stenlid J."/>
            <person name="Sun H."/>
            <person name="Sun S."/>
            <person name="Syed K."/>
            <person name="Tsang A."/>
            <person name="Wiebenga A."/>
            <person name="Young D."/>
            <person name="Pisabarro A."/>
            <person name="Eastwood D.C."/>
            <person name="Martin F."/>
            <person name="Cullen D."/>
            <person name="Grigoriev I.V."/>
            <person name="Hibbett D.S."/>
        </authorList>
    </citation>
    <scope>NUCLEOTIDE SEQUENCE</scope>
    <source>
        <strain evidence="3">FP-58527</strain>
    </source>
</reference>
<evidence type="ECO:0000256" key="1">
    <source>
        <dbReference type="SAM" id="MobiDB-lite"/>
    </source>
</evidence>
<evidence type="ECO:0000313" key="2">
    <source>
        <dbReference type="EMBL" id="EPT00701.1"/>
    </source>
</evidence>
<dbReference type="AlphaFoldDB" id="S8FH27"/>
<keyword evidence="3" id="KW-1185">Reference proteome</keyword>
<gene>
    <name evidence="2" type="ORF">FOMPIDRAFT_1049471</name>
</gene>
<accession>S8FH27</accession>
<feature type="compositionally biased region" description="Basic and acidic residues" evidence="1">
    <location>
        <begin position="107"/>
        <end position="120"/>
    </location>
</feature>
<proteinExistence type="predicted"/>
<name>S8FH27_FOMSC</name>